<name>A0A9N8DA92_9STRA</name>
<dbReference type="Proteomes" id="UP001153069">
    <property type="component" value="Unassembled WGS sequence"/>
</dbReference>
<keyword evidence="3" id="KW-1185">Reference proteome</keyword>
<gene>
    <name evidence="2" type="ORF">SEMRO_57_G033320.1</name>
</gene>
<protein>
    <submittedName>
        <fullName evidence="2">Uncharacterized protein</fullName>
    </submittedName>
</protein>
<comment type="caution">
    <text evidence="2">The sequence shown here is derived from an EMBL/GenBank/DDBJ whole genome shotgun (WGS) entry which is preliminary data.</text>
</comment>
<organism evidence="2 3">
    <name type="scientific">Seminavis robusta</name>
    <dbReference type="NCBI Taxonomy" id="568900"/>
    <lineage>
        <taxon>Eukaryota</taxon>
        <taxon>Sar</taxon>
        <taxon>Stramenopiles</taxon>
        <taxon>Ochrophyta</taxon>
        <taxon>Bacillariophyta</taxon>
        <taxon>Bacillariophyceae</taxon>
        <taxon>Bacillariophycidae</taxon>
        <taxon>Naviculales</taxon>
        <taxon>Naviculaceae</taxon>
        <taxon>Seminavis</taxon>
    </lineage>
</organism>
<dbReference type="EMBL" id="CAICTM010000056">
    <property type="protein sequence ID" value="CAB9499278.1"/>
    <property type="molecule type" value="Genomic_DNA"/>
</dbReference>
<keyword evidence="1" id="KW-0732">Signal</keyword>
<reference evidence="2" key="1">
    <citation type="submission" date="2020-06" db="EMBL/GenBank/DDBJ databases">
        <authorList>
            <consortium name="Plant Systems Biology data submission"/>
        </authorList>
    </citation>
    <scope>NUCLEOTIDE SEQUENCE</scope>
    <source>
        <strain evidence="2">D6</strain>
    </source>
</reference>
<feature type="chain" id="PRO_5040420250" evidence="1">
    <location>
        <begin position="23"/>
        <end position="427"/>
    </location>
</feature>
<dbReference type="OrthoDB" id="48977at2759"/>
<sequence>MKLSALTLCISWLLFQAPSIMAKRSVKKPFARDCTIVEDKDEVAFTCKSTNAPEDYSSDSADSEDAASTRGIVLEPAIEIKDKIKYKVETGKKGVQVKIQYEQEYEQEYQEEDGSTEEISGESETEFEIVFDSIIEYAKGETKVANNTTDEQAYDWEADTVVQTLPLDDWNDLSTVMSAGVVSYFLASTSDQIVAFNFTISRTGEGEKLGANAMKIDVHIVNFPWQRNDTYLALVSSVSSELEVDVKHDDEATVLLAQQDVQIPFAGIDTIGFVPFGSYSWETMAEVVETDAVIMVDEESTSSTVQKSGIIGSAVGKPYQTIQVVATSPVDASSNETTSSSFEMAETIAYSFVGSLAQNASYIYWDPSAGVGYSESDDAEYQIIGENGDPFEYTQMSSAAATIGTHHGQFLGLLSILSLTFFVMHGW</sequence>
<dbReference type="AlphaFoldDB" id="A0A9N8DA92"/>
<feature type="signal peptide" evidence="1">
    <location>
        <begin position="1"/>
        <end position="22"/>
    </location>
</feature>
<accession>A0A9N8DA92</accession>
<evidence type="ECO:0000313" key="2">
    <source>
        <dbReference type="EMBL" id="CAB9499278.1"/>
    </source>
</evidence>
<evidence type="ECO:0000256" key="1">
    <source>
        <dbReference type="SAM" id="SignalP"/>
    </source>
</evidence>
<proteinExistence type="predicted"/>
<evidence type="ECO:0000313" key="3">
    <source>
        <dbReference type="Proteomes" id="UP001153069"/>
    </source>
</evidence>